<evidence type="ECO:0008006" key="4">
    <source>
        <dbReference type="Google" id="ProtNLM"/>
    </source>
</evidence>
<reference evidence="2" key="1">
    <citation type="journal article" date="2021" name="PeerJ">
        <title>Extensive microbial diversity within the chicken gut microbiome revealed by metagenomics and culture.</title>
        <authorList>
            <person name="Gilroy R."/>
            <person name="Ravi A."/>
            <person name="Getino M."/>
            <person name="Pursley I."/>
            <person name="Horton D.L."/>
            <person name="Alikhan N.F."/>
            <person name="Baker D."/>
            <person name="Gharbi K."/>
            <person name="Hall N."/>
            <person name="Watson M."/>
            <person name="Adriaenssens E.M."/>
            <person name="Foster-Nyarko E."/>
            <person name="Jarju S."/>
            <person name="Secka A."/>
            <person name="Antonio M."/>
            <person name="Oren A."/>
            <person name="Chaudhuri R.R."/>
            <person name="La Ragione R."/>
            <person name="Hildebrand F."/>
            <person name="Pallen M.J."/>
        </authorList>
    </citation>
    <scope>NUCLEOTIDE SEQUENCE</scope>
    <source>
        <strain evidence="2">ChiGjej1B1-1692</strain>
    </source>
</reference>
<sequence length="374" mass="40972">MNKWTEKIPVPEKLDEVIAESMEELKRERRRQHFRTFAGMAAGLLVCAGCLGLAADRLLPDGEPAGMTGQGTEGDASVDGVQTLLVKEEPAEENRTGRENCLYMQESEGISVTAANVHHNGYTLYMTVTVRSEKPFPAELRADLSGGLCRIGIESEGTVELQDARVSGNALEAEPEYMDGSFLDDRTFLGTVRVPLGADGVIGDDFVYDWSIRSFFAGEGEERAAFDGEWAFRIAAPADTGHTEVQEINGTNPSGEGIGCVIKTADDIFAQILLPEGAAEDEYTAVMCDASGAPLNRTGAYCRTENRDISTVYIFLYRRAEYEAAAEDYLAEERRGNSAAEWMQSLKECALYSTEVHFDSEYLSVFQAAWGGRK</sequence>
<accession>A0A9D2SZA6</accession>
<organism evidence="2 3">
    <name type="scientific">Candidatus Mediterraneibacter faecigallinarum</name>
    <dbReference type="NCBI Taxonomy" id="2838669"/>
    <lineage>
        <taxon>Bacteria</taxon>
        <taxon>Bacillati</taxon>
        <taxon>Bacillota</taxon>
        <taxon>Clostridia</taxon>
        <taxon>Lachnospirales</taxon>
        <taxon>Lachnospiraceae</taxon>
        <taxon>Mediterraneibacter</taxon>
    </lineage>
</organism>
<dbReference type="EMBL" id="DWWK01000206">
    <property type="protein sequence ID" value="HJC39854.1"/>
    <property type="molecule type" value="Genomic_DNA"/>
</dbReference>
<dbReference type="AlphaFoldDB" id="A0A9D2SZA6"/>
<protein>
    <recommendedName>
        <fullName evidence="4">DUF4179 domain-containing protein</fullName>
    </recommendedName>
</protein>
<evidence type="ECO:0000313" key="2">
    <source>
        <dbReference type="EMBL" id="HJC39854.1"/>
    </source>
</evidence>
<comment type="caution">
    <text evidence="2">The sequence shown here is derived from an EMBL/GenBank/DDBJ whole genome shotgun (WGS) entry which is preliminary data.</text>
</comment>
<keyword evidence="1" id="KW-1133">Transmembrane helix</keyword>
<dbReference type="Gene3D" id="2.60.40.1630">
    <property type="entry name" value="bacillus anthracis domain"/>
    <property type="match status" value="1"/>
</dbReference>
<name>A0A9D2SZA6_9FIRM</name>
<keyword evidence="1" id="KW-0472">Membrane</keyword>
<evidence type="ECO:0000256" key="1">
    <source>
        <dbReference type="SAM" id="Phobius"/>
    </source>
</evidence>
<gene>
    <name evidence="2" type="ORF">H9757_12490</name>
</gene>
<proteinExistence type="predicted"/>
<evidence type="ECO:0000313" key="3">
    <source>
        <dbReference type="Proteomes" id="UP000823894"/>
    </source>
</evidence>
<dbReference type="Proteomes" id="UP000823894">
    <property type="component" value="Unassembled WGS sequence"/>
</dbReference>
<reference evidence="2" key="2">
    <citation type="submission" date="2021-04" db="EMBL/GenBank/DDBJ databases">
        <authorList>
            <person name="Gilroy R."/>
        </authorList>
    </citation>
    <scope>NUCLEOTIDE SEQUENCE</scope>
    <source>
        <strain evidence="2">ChiGjej1B1-1692</strain>
    </source>
</reference>
<feature type="transmembrane region" description="Helical" evidence="1">
    <location>
        <begin position="36"/>
        <end position="55"/>
    </location>
</feature>
<keyword evidence="1" id="KW-0812">Transmembrane</keyword>